<comment type="catalytic activity">
    <reaction evidence="10">
        <text>(R)-lactate + 2 Fe(III)-[cytochrome c] = 2 Fe(II)-[cytochrome c] + pyruvate + 2 H(+)</text>
        <dbReference type="Rhea" id="RHEA:13521"/>
        <dbReference type="Rhea" id="RHEA-COMP:10350"/>
        <dbReference type="Rhea" id="RHEA-COMP:14399"/>
        <dbReference type="ChEBI" id="CHEBI:15361"/>
        <dbReference type="ChEBI" id="CHEBI:15378"/>
        <dbReference type="ChEBI" id="CHEBI:16004"/>
        <dbReference type="ChEBI" id="CHEBI:29033"/>
        <dbReference type="ChEBI" id="CHEBI:29034"/>
        <dbReference type="EC" id="1.1.2.4"/>
    </reaction>
</comment>
<dbReference type="AlphaFoldDB" id="A0AA39QWX8"/>
<dbReference type="FunFam" id="3.30.465.10:FF:000014">
    <property type="entry name" value="D-lactate dehydrogenase (Cytochrome), putative"/>
    <property type="match status" value="1"/>
</dbReference>
<sequence length="583" mass="63946">MNPRPVWLRLVRTRRSNQYRPTPIWSSVSNRCYHARWQSTATSTPGPGALWTTSRVLLATTFASSLTYIYCITDAGSRLDKLWKGNGKPRYGTTRDLEKAIAELRALHGEDTISTDDEDLHAHGFSEWSSINILQLPVAVAYPKSTEEVSAIAKVCHKYRMPMIPYSGGSSLEANFSAPHGGMSVDFAYMDQIKALHEDDMDVVVQPSVQWMQLNDAIKDTGLFFPVDPGPSAKIGGMVGTSCSGTNAVRYGTMKEWVVNLTVVLADGQIIKTKRRPRKSSAGYNLTGLFIGSEGTLGLVTEITLKLAVIPQETTVAVVTFPSIRDAASAAAKIMRAGIPIGAMEIMDDDVDQMSVINRAGATGKTWKEVPTMFFKFSGTKAGVQENIRMVKTIAQNHQGGNFEFASNEQEAQQLWSARKEALWSMLALKKEGQEVWSTDVAVPLSRLPDIIEISKQEMDDLGVFASILGHVGDGNFHESILYDNTNPAERAKVEKCLHKLVDRALDMEGTCTGEHGVGLGKKASLLKELGTPTIDVMRSIKRALDPYWLMNPGKIFEPTNEGTGDEYRATAASALGTPEERH</sequence>
<dbReference type="InterPro" id="IPR004113">
    <property type="entry name" value="FAD-bd_oxidored_4_C"/>
</dbReference>
<dbReference type="SUPFAM" id="SSF56176">
    <property type="entry name" value="FAD-binding/transporter-associated domain-like"/>
    <property type="match status" value="1"/>
</dbReference>
<dbReference type="InterPro" id="IPR016164">
    <property type="entry name" value="FAD-linked_Oxase-like_C"/>
</dbReference>
<evidence type="ECO:0000313" key="12">
    <source>
        <dbReference type="EMBL" id="KAK0509911.1"/>
    </source>
</evidence>
<dbReference type="EMBL" id="JAFEKC020000017">
    <property type="protein sequence ID" value="KAK0509911.1"/>
    <property type="molecule type" value="Genomic_DNA"/>
</dbReference>
<dbReference type="FunFam" id="1.10.45.10:FF:000001">
    <property type="entry name" value="D-lactate dehydrogenase mitochondrial"/>
    <property type="match status" value="1"/>
</dbReference>
<dbReference type="GO" id="GO:0004458">
    <property type="term" value="F:D-lactate dehydrogenase (cytochrome) activity"/>
    <property type="evidence" value="ECO:0007669"/>
    <property type="project" value="UniProtKB-EC"/>
</dbReference>
<keyword evidence="13" id="KW-1185">Reference proteome</keyword>
<dbReference type="FunFam" id="3.30.70.2740:FF:000001">
    <property type="entry name" value="D-lactate dehydrogenase mitochondrial"/>
    <property type="match status" value="1"/>
</dbReference>
<protein>
    <recommendedName>
        <fullName evidence="9">D-lactate dehydrogenase (cytochrome)</fullName>
        <ecNumber evidence="9">1.1.2.4</ecNumber>
    </recommendedName>
</protein>
<dbReference type="Pfam" id="PF02913">
    <property type="entry name" value="FAD-oxidase_C"/>
    <property type="match status" value="1"/>
</dbReference>
<accession>A0AA39QWX8</accession>
<evidence type="ECO:0000256" key="7">
    <source>
        <dbReference type="ARBA" id="ARBA00023002"/>
    </source>
</evidence>
<proteinExistence type="inferred from homology"/>
<dbReference type="InterPro" id="IPR006094">
    <property type="entry name" value="Oxid_FAD_bind_N"/>
</dbReference>
<feature type="domain" description="FAD-binding PCMH-type" evidence="11">
    <location>
        <begin position="133"/>
        <end position="310"/>
    </location>
</feature>
<dbReference type="PANTHER" id="PTHR11748">
    <property type="entry name" value="D-LACTATE DEHYDROGENASE"/>
    <property type="match status" value="1"/>
</dbReference>
<evidence type="ECO:0000256" key="10">
    <source>
        <dbReference type="ARBA" id="ARBA00051436"/>
    </source>
</evidence>
<evidence type="ECO:0000256" key="4">
    <source>
        <dbReference type="ARBA" id="ARBA00022630"/>
    </source>
</evidence>
<keyword evidence="4" id="KW-0285">Flavoprotein</keyword>
<dbReference type="Pfam" id="PF01565">
    <property type="entry name" value="FAD_binding_4"/>
    <property type="match status" value="1"/>
</dbReference>
<evidence type="ECO:0000256" key="1">
    <source>
        <dbReference type="ARBA" id="ARBA00001974"/>
    </source>
</evidence>
<keyword evidence="8" id="KW-0496">Mitochondrion</keyword>
<evidence type="ECO:0000256" key="5">
    <source>
        <dbReference type="ARBA" id="ARBA00022827"/>
    </source>
</evidence>
<dbReference type="InterPro" id="IPR016166">
    <property type="entry name" value="FAD-bd_PCMH"/>
</dbReference>
<reference evidence="12" key="1">
    <citation type="submission" date="2023-03" db="EMBL/GenBank/DDBJ databases">
        <title>Complete genome of Cladonia borealis.</title>
        <authorList>
            <person name="Park H."/>
        </authorList>
    </citation>
    <scope>NUCLEOTIDE SEQUENCE</scope>
    <source>
        <strain evidence="12">ANT050790</strain>
    </source>
</reference>
<dbReference type="Gene3D" id="3.30.465.10">
    <property type="match status" value="1"/>
</dbReference>
<dbReference type="InterPro" id="IPR016169">
    <property type="entry name" value="FAD-bd_PCMH_sub2"/>
</dbReference>
<evidence type="ECO:0000256" key="9">
    <source>
        <dbReference type="ARBA" id="ARBA00038897"/>
    </source>
</evidence>
<dbReference type="Gene3D" id="3.30.70.2740">
    <property type="match status" value="1"/>
</dbReference>
<evidence type="ECO:0000313" key="13">
    <source>
        <dbReference type="Proteomes" id="UP001166286"/>
    </source>
</evidence>
<dbReference type="InterPro" id="IPR036318">
    <property type="entry name" value="FAD-bd_PCMH-like_sf"/>
</dbReference>
<comment type="cofactor">
    <cofactor evidence="1">
        <name>FAD</name>
        <dbReference type="ChEBI" id="CHEBI:57692"/>
    </cofactor>
</comment>
<dbReference type="GO" id="GO:1903457">
    <property type="term" value="P:lactate catabolic process"/>
    <property type="evidence" value="ECO:0007669"/>
    <property type="project" value="TreeGrafter"/>
</dbReference>
<keyword evidence="5" id="KW-0274">FAD</keyword>
<dbReference type="Proteomes" id="UP001166286">
    <property type="component" value="Unassembled WGS sequence"/>
</dbReference>
<keyword evidence="6" id="KW-0809">Transit peptide</keyword>
<organism evidence="12 13">
    <name type="scientific">Cladonia borealis</name>
    <dbReference type="NCBI Taxonomy" id="184061"/>
    <lineage>
        <taxon>Eukaryota</taxon>
        <taxon>Fungi</taxon>
        <taxon>Dikarya</taxon>
        <taxon>Ascomycota</taxon>
        <taxon>Pezizomycotina</taxon>
        <taxon>Lecanoromycetes</taxon>
        <taxon>OSLEUM clade</taxon>
        <taxon>Lecanoromycetidae</taxon>
        <taxon>Lecanorales</taxon>
        <taxon>Lecanorineae</taxon>
        <taxon>Cladoniaceae</taxon>
        <taxon>Cladonia</taxon>
    </lineage>
</organism>
<dbReference type="PROSITE" id="PS51387">
    <property type="entry name" value="FAD_PCMH"/>
    <property type="match status" value="1"/>
</dbReference>
<evidence type="ECO:0000256" key="3">
    <source>
        <dbReference type="ARBA" id="ARBA00008000"/>
    </source>
</evidence>
<name>A0AA39QWX8_9LECA</name>
<evidence type="ECO:0000256" key="2">
    <source>
        <dbReference type="ARBA" id="ARBA00004173"/>
    </source>
</evidence>
<evidence type="ECO:0000259" key="11">
    <source>
        <dbReference type="PROSITE" id="PS51387"/>
    </source>
</evidence>
<evidence type="ECO:0000256" key="6">
    <source>
        <dbReference type="ARBA" id="ARBA00022946"/>
    </source>
</evidence>
<dbReference type="GO" id="GO:0005739">
    <property type="term" value="C:mitochondrion"/>
    <property type="evidence" value="ECO:0007669"/>
    <property type="project" value="UniProtKB-SubCell"/>
</dbReference>
<comment type="caution">
    <text evidence="12">The sequence shown here is derived from an EMBL/GenBank/DDBJ whole genome shotgun (WGS) entry which is preliminary data.</text>
</comment>
<dbReference type="GO" id="GO:0071949">
    <property type="term" value="F:FAD binding"/>
    <property type="evidence" value="ECO:0007669"/>
    <property type="project" value="InterPro"/>
</dbReference>
<dbReference type="Gene3D" id="1.10.45.10">
    <property type="entry name" value="Vanillyl-alcohol Oxidase, Chain A, domain 4"/>
    <property type="match status" value="1"/>
</dbReference>
<gene>
    <name evidence="12" type="ORF">JMJ35_007305</name>
</gene>
<comment type="subcellular location">
    <subcellularLocation>
        <location evidence="2">Mitochondrion</location>
    </subcellularLocation>
</comment>
<dbReference type="PANTHER" id="PTHR11748:SF111">
    <property type="entry name" value="D-LACTATE DEHYDROGENASE, MITOCHONDRIAL-RELATED"/>
    <property type="match status" value="1"/>
</dbReference>
<dbReference type="EC" id="1.1.2.4" evidence="9"/>
<evidence type="ECO:0000256" key="8">
    <source>
        <dbReference type="ARBA" id="ARBA00023128"/>
    </source>
</evidence>
<dbReference type="InterPro" id="IPR016171">
    <property type="entry name" value="Vanillyl_alc_oxidase_C-sub2"/>
</dbReference>
<keyword evidence="7" id="KW-0560">Oxidoreductase</keyword>
<dbReference type="GO" id="GO:0008720">
    <property type="term" value="F:D-lactate dehydrogenase (NAD+) activity"/>
    <property type="evidence" value="ECO:0007669"/>
    <property type="project" value="TreeGrafter"/>
</dbReference>
<comment type="similarity">
    <text evidence="3">Belongs to the FAD-binding oxidoreductase/transferase type 4 family.</text>
</comment>
<dbReference type="SUPFAM" id="SSF55103">
    <property type="entry name" value="FAD-linked oxidases, C-terminal domain"/>
    <property type="match status" value="1"/>
</dbReference>